<proteinExistence type="predicted"/>
<accession>A0A0R3R052</accession>
<dbReference type="AlphaFoldDB" id="A0A0R3R052"/>
<evidence type="ECO:0000313" key="3">
    <source>
        <dbReference type="WBParaSite" id="BTMF_0001337601-mRNA-1"/>
    </source>
</evidence>
<sequence length="117" mass="13037">MLGIGRSATGTTIIFINLCISQKLKSQSLFKGLAMPIFGEAPSPYDETVEKVTAETCTTENWTLILDICDRVIADQNKGVHSHSLLEVPNYATIIRLVMISFLKIGRYVILLYQTFP</sequence>
<dbReference type="SUPFAM" id="SSF48464">
    <property type="entry name" value="ENTH/VHS domain"/>
    <property type="match status" value="1"/>
</dbReference>
<protein>
    <submittedName>
        <fullName evidence="3">VHS domain-containing protein</fullName>
    </submittedName>
</protein>
<dbReference type="STRING" id="42155.A0A0R3R052"/>
<organism evidence="3">
    <name type="scientific">Brugia timori</name>
    <dbReference type="NCBI Taxonomy" id="42155"/>
    <lineage>
        <taxon>Eukaryota</taxon>
        <taxon>Metazoa</taxon>
        <taxon>Ecdysozoa</taxon>
        <taxon>Nematoda</taxon>
        <taxon>Chromadorea</taxon>
        <taxon>Rhabditida</taxon>
        <taxon>Spirurina</taxon>
        <taxon>Spiruromorpha</taxon>
        <taxon>Filarioidea</taxon>
        <taxon>Onchocercidae</taxon>
        <taxon>Brugia</taxon>
    </lineage>
</organism>
<keyword evidence="2" id="KW-1185">Reference proteome</keyword>
<dbReference type="Gene3D" id="1.25.40.90">
    <property type="match status" value="1"/>
</dbReference>
<dbReference type="WBParaSite" id="BTMF_0001337601-mRNA-1">
    <property type="protein sequence ID" value="BTMF_0001337601-mRNA-1"/>
    <property type="gene ID" value="BTMF_0001337601"/>
</dbReference>
<gene>
    <name evidence="1" type="ORF">BTMF_LOCUS11388</name>
</gene>
<dbReference type="EMBL" id="UZAG01018280">
    <property type="protein sequence ID" value="VDO38907.1"/>
    <property type="molecule type" value="Genomic_DNA"/>
</dbReference>
<reference evidence="3" key="1">
    <citation type="submission" date="2017-02" db="UniProtKB">
        <authorList>
            <consortium name="WormBaseParasite"/>
        </authorList>
    </citation>
    <scope>IDENTIFICATION</scope>
</reference>
<reference evidence="1 2" key="2">
    <citation type="submission" date="2018-11" db="EMBL/GenBank/DDBJ databases">
        <authorList>
            <consortium name="Pathogen Informatics"/>
        </authorList>
    </citation>
    <scope>NUCLEOTIDE SEQUENCE [LARGE SCALE GENOMIC DNA]</scope>
</reference>
<evidence type="ECO:0000313" key="2">
    <source>
        <dbReference type="Proteomes" id="UP000280834"/>
    </source>
</evidence>
<dbReference type="Proteomes" id="UP000280834">
    <property type="component" value="Unassembled WGS sequence"/>
</dbReference>
<name>A0A0R3R052_9BILA</name>
<dbReference type="InterPro" id="IPR008942">
    <property type="entry name" value="ENTH_VHS"/>
</dbReference>
<evidence type="ECO:0000313" key="1">
    <source>
        <dbReference type="EMBL" id="VDO38907.1"/>
    </source>
</evidence>